<protein>
    <submittedName>
        <fullName evidence="2">VOC family protein</fullName>
    </submittedName>
</protein>
<proteinExistence type="predicted"/>
<reference evidence="2 3" key="1">
    <citation type="submission" date="2024-07" db="EMBL/GenBank/DDBJ databases">
        <title>Luteimonas salilacus sp. nov., isolated from the shore soil of Salt Lake in Tibet of China.</title>
        <authorList>
            <person name="Zhang X."/>
            <person name="Li A."/>
        </authorList>
    </citation>
    <scope>NUCLEOTIDE SEQUENCE [LARGE SCALE GENOMIC DNA]</scope>
    <source>
        <strain evidence="2 3">B3-2-R+30</strain>
    </source>
</reference>
<accession>A0ABV4HSP4</accession>
<dbReference type="EMBL" id="JBFWIC010000010">
    <property type="protein sequence ID" value="MEZ0474831.1"/>
    <property type="molecule type" value="Genomic_DNA"/>
</dbReference>
<name>A0ABV4HSP4_9GAMM</name>
<keyword evidence="3" id="KW-1185">Reference proteome</keyword>
<dbReference type="InterPro" id="IPR009725">
    <property type="entry name" value="3_dmu_93_MTrfase"/>
</dbReference>
<evidence type="ECO:0000259" key="1">
    <source>
        <dbReference type="Pfam" id="PF06983"/>
    </source>
</evidence>
<gene>
    <name evidence="2" type="ORF">AB6713_09390</name>
</gene>
<dbReference type="PANTHER" id="PTHR33990">
    <property type="entry name" value="PROTEIN YJDN-RELATED"/>
    <property type="match status" value="1"/>
</dbReference>
<dbReference type="RefSeq" id="WP_370564495.1">
    <property type="nucleotide sequence ID" value="NZ_JBFWIB010000008.1"/>
</dbReference>
<dbReference type="PIRSF" id="PIRSF021700">
    <property type="entry name" value="3_dmu_93_MTrfase"/>
    <property type="match status" value="1"/>
</dbReference>
<dbReference type="InterPro" id="IPR029068">
    <property type="entry name" value="Glyas_Bleomycin-R_OHBP_Dase"/>
</dbReference>
<sequence>MSLAKPLTPHLWFDQQAREAAGFYCNEAISFMVHCRDQAEIDRYWEQLSAVSESEQCGWCKDRFGLSWQVTPVVLGEVMTSGDEETVARVTQAFLDMKKFDVAAIEAAAGGR</sequence>
<dbReference type="Gene3D" id="3.10.180.10">
    <property type="entry name" value="2,3-Dihydroxybiphenyl 1,2-Dioxygenase, domain 1"/>
    <property type="match status" value="1"/>
</dbReference>
<dbReference type="InterPro" id="IPR028973">
    <property type="entry name" value="PhnB-like"/>
</dbReference>
<organism evidence="2 3">
    <name type="scientific">Luteimonas salinilitoris</name>
    <dbReference type="NCBI Taxonomy" id="3237697"/>
    <lineage>
        <taxon>Bacteria</taxon>
        <taxon>Pseudomonadati</taxon>
        <taxon>Pseudomonadota</taxon>
        <taxon>Gammaproteobacteria</taxon>
        <taxon>Lysobacterales</taxon>
        <taxon>Lysobacteraceae</taxon>
        <taxon>Luteimonas</taxon>
    </lineage>
</organism>
<evidence type="ECO:0000313" key="3">
    <source>
        <dbReference type="Proteomes" id="UP001566331"/>
    </source>
</evidence>
<dbReference type="Pfam" id="PF06983">
    <property type="entry name" value="3-dmu-9_3-mt"/>
    <property type="match status" value="1"/>
</dbReference>
<dbReference type="SUPFAM" id="SSF54593">
    <property type="entry name" value="Glyoxalase/Bleomycin resistance protein/Dihydroxybiphenyl dioxygenase"/>
    <property type="match status" value="1"/>
</dbReference>
<comment type="caution">
    <text evidence="2">The sequence shown here is derived from an EMBL/GenBank/DDBJ whole genome shotgun (WGS) entry which is preliminary data.</text>
</comment>
<evidence type="ECO:0000313" key="2">
    <source>
        <dbReference type="EMBL" id="MEZ0474831.1"/>
    </source>
</evidence>
<dbReference type="Proteomes" id="UP001566331">
    <property type="component" value="Unassembled WGS sequence"/>
</dbReference>
<feature type="domain" description="PhnB-like" evidence="1">
    <location>
        <begin position="23"/>
        <end position="71"/>
    </location>
</feature>